<dbReference type="InterPro" id="IPR015943">
    <property type="entry name" value="WD40/YVTN_repeat-like_dom_sf"/>
</dbReference>
<sequence>MACESNNGQSAHVTQEDPLVVVASYNKFDNLAHVPRGTTAGHTLSCFRLHRESATMTLLAVEDTLENPAFLRFHPEYNILYACTEDITKDNEVACFSVSATCGKLTHLRSQSAKGKSTCYLELDSSLEHMLFVNYWDSVVGTMPLTCSGLLEPVVKTLKPERPVVARDLKDHLANRQSEPHAHAIVLDPYFGKVAFIPDLGMDVIQQHHYDAKTGVLTPSTTLACGPDDLKPHGPRYIFVLVSNRGHNSIAVFAIKQTTRCGEAGYLRVVNYCHTKGKTPRHFQFDPSGEFLLSANQDTDSVTVFRFDNETGKLTFTGDVNDVPSPNFVCVFQPHRNGRMRHVAKL</sequence>
<dbReference type="EMBL" id="FN649760">
    <property type="protein sequence ID" value="CBN76206.1"/>
    <property type="molecule type" value="Genomic_DNA"/>
</dbReference>
<dbReference type="Gene3D" id="2.130.10.10">
    <property type="entry name" value="YVTN repeat-like/Quinoprotein amine dehydrogenase"/>
    <property type="match status" value="2"/>
</dbReference>
<dbReference type="InParanoid" id="D8LM58"/>
<proteinExistence type="inferred from homology"/>
<dbReference type="PANTHER" id="PTHR30344">
    <property type="entry name" value="6-PHOSPHOGLUCONOLACTONASE-RELATED"/>
    <property type="match status" value="1"/>
</dbReference>
<dbReference type="AlphaFoldDB" id="D8LM58"/>
<dbReference type="InterPro" id="IPR050282">
    <property type="entry name" value="Cycloisomerase_2"/>
</dbReference>
<evidence type="ECO:0000313" key="3">
    <source>
        <dbReference type="Proteomes" id="UP000002630"/>
    </source>
</evidence>
<evidence type="ECO:0008006" key="4">
    <source>
        <dbReference type="Google" id="ProtNLM"/>
    </source>
</evidence>
<dbReference type="OrthoDB" id="9972196at2759"/>
<keyword evidence="3" id="KW-1185">Reference proteome</keyword>
<name>D8LM58_ECTSI</name>
<dbReference type="InterPro" id="IPR011048">
    <property type="entry name" value="Haem_d1_sf"/>
</dbReference>
<reference evidence="2 3" key="1">
    <citation type="journal article" date="2010" name="Nature">
        <title>The Ectocarpus genome and the independent evolution of multicellularity in brown algae.</title>
        <authorList>
            <person name="Cock J.M."/>
            <person name="Sterck L."/>
            <person name="Rouze P."/>
            <person name="Scornet D."/>
            <person name="Allen A.E."/>
            <person name="Amoutzias G."/>
            <person name="Anthouard V."/>
            <person name="Artiguenave F."/>
            <person name="Aury J.M."/>
            <person name="Badger J.H."/>
            <person name="Beszteri B."/>
            <person name="Billiau K."/>
            <person name="Bonnet E."/>
            <person name="Bothwell J.H."/>
            <person name="Bowler C."/>
            <person name="Boyen C."/>
            <person name="Brownlee C."/>
            <person name="Carrano C.J."/>
            <person name="Charrier B."/>
            <person name="Cho G.Y."/>
            <person name="Coelho S.M."/>
            <person name="Collen J."/>
            <person name="Corre E."/>
            <person name="Da Silva C."/>
            <person name="Delage L."/>
            <person name="Delaroque N."/>
            <person name="Dittami S.M."/>
            <person name="Doulbeau S."/>
            <person name="Elias M."/>
            <person name="Farnham G."/>
            <person name="Gachon C.M."/>
            <person name="Gschloessl B."/>
            <person name="Heesch S."/>
            <person name="Jabbari K."/>
            <person name="Jubin C."/>
            <person name="Kawai H."/>
            <person name="Kimura K."/>
            <person name="Kloareg B."/>
            <person name="Kupper F.C."/>
            <person name="Lang D."/>
            <person name="Le Bail A."/>
            <person name="Leblanc C."/>
            <person name="Lerouge P."/>
            <person name="Lohr M."/>
            <person name="Lopez P.J."/>
            <person name="Martens C."/>
            <person name="Maumus F."/>
            <person name="Michel G."/>
            <person name="Miranda-Saavedra D."/>
            <person name="Morales J."/>
            <person name="Moreau H."/>
            <person name="Motomura T."/>
            <person name="Nagasato C."/>
            <person name="Napoli C.A."/>
            <person name="Nelson D.R."/>
            <person name="Nyvall-Collen P."/>
            <person name="Peters A.F."/>
            <person name="Pommier C."/>
            <person name="Potin P."/>
            <person name="Poulain J."/>
            <person name="Quesneville H."/>
            <person name="Read B."/>
            <person name="Rensing S.A."/>
            <person name="Ritter A."/>
            <person name="Rousvoal S."/>
            <person name="Samanta M."/>
            <person name="Samson G."/>
            <person name="Schroeder D.C."/>
            <person name="Segurens B."/>
            <person name="Strittmatter M."/>
            <person name="Tonon T."/>
            <person name="Tregear J.W."/>
            <person name="Valentin K."/>
            <person name="von Dassow P."/>
            <person name="Yamagishi T."/>
            <person name="Van de Peer Y."/>
            <person name="Wincker P."/>
        </authorList>
    </citation>
    <scope>NUCLEOTIDE SEQUENCE [LARGE SCALE GENOMIC DNA]</scope>
    <source>
        <strain evidence="3">Ec32 / CCAP1310/4</strain>
    </source>
</reference>
<dbReference type="SUPFAM" id="SSF51004">
    <property type="entry name" value="C-terminal (heme d1) domain of cytochrome cd1-nitrite reductase"/>
    <property type="match status" value="1"/>
</dbReference>
<evidence type="ECO:0000313" key="2">
    <source>
        <dbReference type="EMBL" id="CBN76206.1"/>
    </source>
</evidence>
<dbReference type="PANTHER" id="PTHR30344:SF1">
    <property type="entry name" value="6-PHOSPHOGLUCONOLACTONASE"/>
    <property type="match status" value="1"/>
</dbReference>
<comment type="similarity">
    <text evidence="1">Belongs to the cycloisomerase 2 family.</text>
</comment>
<accession>D8LM58</accession>
<protein>
    <recommendedName>
        <fullName evidence="4">6-phosphogluconolactonase</fullName>
    </recommendedName>
</protein>
<dbReference type="Pfam" id="PF10282">
    <property type="entry name" value="Lactonase"/>
    <property type="match status" value="2"/>
</dbReference>
<dbReference type="InterPro" id="IPR019405">
    <property type="entry name" value="Lactonase_7-beta_prop"/>
</dbReference>
<gene>
    <name evidence="2" type="ORF">Esi_0386_0016</name>
</gene>
<dbReference type="Proteomes" id="UP000002630">
    <property type="component" value="Unassembled WGS sequence"/>
</dbReference>
<dbReference type="eggNOG" id="ENOG502QRFW">
    <property type="taxonomic scope" value="Eukaryota"/>
</dbReference>
<dbReference type="GO" id="GO:0017057">
    <property type="term" value="F:6-phosphogluconolactonase activity"/>
    <property type="evidence" value="ECO:0007669"/>
    <property type="project" value="TreeGrafter"/>
</dbReference>
<organism evidence="2 3">
    <name type="scientific">Ectocarpus siliculosus</name>
    <name type="common">Brown alga</name>
    <name type="synonym">Conferva siliculosa</name>
    <dbReference type="NCBI Taxonomy" id="2880"/>
    <lineage>
        <taxon>Eukaryota</taxon>
        <taxon>Sar</taxon>
        <taxon>Stramenopiles</taxon>
        <taxon>Ochrophyta</taxon>
        <taxon>PX clade</taxon>
        <taxon>Phaeophyceae</taxon>
        <taxon>Ectocarpales</taxon>
        <taxon>Ectocarpaceae</taxon>
        <taxon>Ectocarpus</taxon>
    </lineage>
</organism>
<evidence type="ECO:0000256" key="1">
    <source>
        <dbReference type="ARBA" id="ARBA00005564"/>
    </source>
</evidence>